<evidence type="ECO:0000259" key="5">
    <source>
        <dbReference type="Pfam" id="PF04542"/>
    </source>
</evidence>
<reference evidence="7" key="2">
    <citation type="submission" date="2016-03" db="EMBL/GenBank/DDBJ databases">
        <authorList>
            <person name="Ploux O."/>
        </authorList>
    </citation>
    <scope>NUCLEOTIDE SEQUENCE [LARGE SCALE GENOMIC DNA]</scope>
    <source>
        <strain evidence="7">PP9</strain>
    </source>
</reference>
<dbReference type="InterPro" id="IPR013325">
    <property type="entry name" value="RNA_pol_sigma_r2"/>
</dbReference>
<keyword evidence="4" id="KW-0804">Transcription</keyword>
<dbReference type="InterPro" id="IPR014284">
    <property type="entry name" value="RNA_pol_sigma-70_dom"/>
</dbReference>
<proteinExistence type="predicted"/>
<evidence type="ECO:0000313" key="7">
    <source>
        <dbReference type="Proteomes" id="UP000076021"/>
    </source>
</evidence>
<dbReference type="Gene3D" id="1.10.1740.10">
    <property type="match status" value="1"/>
</dbReference>
<dbReference type="RefSeq" id="WP_066791808.1">
    <property type="nucleotide sequence ID" value="NZ_CP014806.1"/>
</dbReference>
<keyword evidence="1" id="KW-0805">Transcription regulation</keyword>
<reference evidence="6 7" key="1">
    <citation type="journal article" date="2016" name="Genome Announc.">
        <title>Whole-Genome Sequence of Rummeliibacillus stabekisii Strain PP9 Isolated from Antarctic Soil.</title>
        <authorList>
            <person name="da Mota F.F."/>
            <person name="Vollu R.E."/>
            <person name="Jurelevicius D."/>
            <person name="Seldin L."/>
        </authorList>
    </citation>
    <scope>NUCLEOTIDE SEQUENCE [LARGE SCALE GENOMIC DNA]</scope>
    <source>
        <strain evidence="6 7">PP9</strain>
    </source>
</reference>
<dbReference type="GO" id="GO:0003677">
    <property type="term" value="F:DNA binding"/>
    <property type="evidence" value="ECO:0007669"/>
    <property type="project" value="UniProtKB-KW"/>
</dbReference>
<dbReference type="EMBL" id="CP014806">
    <property type="protein sequence ID" value="AMX00965.1"/>
    <property type="molecule type" value="Genomic_DNA"/>
</dbReference>
<keyword evidence="7" id="KW-1185">Reference proteome</keyword>
<dbReference type="KEGG" id="rst:ATY39_17195"/>
<dbReference type="PANTHER" id="PTHR30385">
    <property type="entry name" value="SIGMA FACTOR F FLAGELLAR"/>
    <property type="match status" value="1"/>
</dbReference>
<evidence type="ECO:0000313" key="6">
    <source>
        <dbReference type="EMBL" id="AMX00965.1"/>
    </source>
</evidence>
<accession>A0A143HGW9</accession>
<dbReference type="GO" id="GO:0016987">
    <property type="term" value="F:sigma factor activity"/>
    <property type="evidence" value="ECO:0007669"/>
    <property type="project" value="UniProtKB-KW"/>
</dbReference>
<keyword evidence="2" id="KW-0731">Sigma factor</keyword>
<dbReference type="SUPFAM" id="SSF88659">
    <property type="entry name" value="Sigma3 and sigma4 domains of RNA polymerase sigma factors"/>
    <property type="match status" value="1"/>
</dbReference>
<dbReference type="Pfam" id="PF04542">
    <property type="entry name" value="Sigma70_r2"/>
    <property type="match status" value="1"/>
</dbReference>
<sequence>MYHFEEILTRFEPMISAAIRKCKIYKNHEHYRQTARIALWQAWQKYDSRQGDFTPYAYRCIHGSILDELKREIRYEAHYQPEEDSQLETYLPMELDNEIASKLEGLLNILEEQDRQFLIDYYIRGFSYEELSVKFGTSIVALKRRRGRIIKRVRENNTIKI</sequence>
<dbReference type="Proteomes" id="UP000076021">
    <property type="component" value="Chromosome"/>
</dbReference>
<name>A0A143HGW9_9BACL</name>
<dbReference type="GO" id="GO:0006352">
    <property type="term" value="P:DNA-templated transcription initiation"/>
    <property type="evidence" value="ECO:0007669"/>
    <property type="project" value="InterPro"/>
</dbReference>
<keyword evidence="3" id="KW-0238">DNA-binding</keyword>
<evidence type="ECO:0000256" key="4">
    <source>
        <dbReference type="ARBA" id="ARBA00023163"/>
    </source>
</evidence>
<dbReference type="NCBIfam" id="TIGR02937">
    <property type="entry name" value="sigma70-ECF"/>
    <property type="match status" value="1"/>
</dbReference>
<gene>
    <name evidence="6" type="ORF">ATY39_17195</name>
</gene>
<evidence type="ECO:0000256" key="1">
    <source>
        <dbReference type="ARBA" id="ARBA00023015"/>
    </source>
</evidence>
<dbReference type="InterPro" id="IPR036388">
    <property type="entry name" value="WH-like_DNA-bd_sf"/>
</dbReference>
<feature type="domain" description="RNA polymerase sigma-70 region 2" evidence="5">
    <location>
        <begin position="22"/>
        <end position="72"/>
    </location>
</feature>
<organism evidence="6 7">
    <name type="scientific">Rummeliibacillus stabekisii</name>
    <dbReference type="NCBI Taxonomy" id="241244"/>
    <lineage>
        <taxon>Bacteria</taxon>
        <taxon>Bacillati</taxon>
        <taxon>Bacillota</taxon>
        <taxon>Bacilli</taxon>
        <taxon>Bacillales</taxon>
        <taxon>Caryophanaceae</taxon>
        <taxon>Rummeliibacillus</taxon>
    </lineage>
</organism>
<dbReference type="SUPFAM" id="SSF88946">
    <property type="entry name" value="Sigma2 domain of RNA polymerase sigma factors"/>
    <property type="match status" value="1"/>
</dbReference>
<dbReference type="Gene3D" id="1.10.10.10">
    <property type="entry name" value="Winged helix-like DNA-binding domain superfamily/Winged helix DNA-binding domain"/>
    <property type="match status" value="1"/>
</dbReference>
<evidence type="ECO:0000256" key="2">
    <source>
        <dbReference type="ARBA" id="ARBA00023082"/>
    </source>
</evidence>
<dbReference type="STRING" id="241244.ATY39_17195"/>
<dbReference type="InterPro" id="IPR013324">
    <property type="entry name" value="RNA_pol_sigma_r3/r4-like"/>
</dbReference>
<dbReference type="InterPro" id="IPR007627">
    <property type="entry name" value="RNA_pol_sigma70_r2"/>
</dbReference>
<protein>
    <recommendedName>
        <fullName evidence="5">RNA polymerase sigma-70 region 2 domain-containing protein</fullName>
    </recommendedName>
</protein>
<dbReference type="OrthoDB" id="9783788at2"/>
<evidence type="ECO:0000256" key="3">
    <source>
        <dbReference type="ARBA" id="ARBA00023125"/>
    </source>
</evidence>
<dbReference type="AlphaFoldDB" id="A0A143HGW9"/>